<keyword evidence="5" id="KW-1003">Cell membrane</keyword>
<feature type="transmembrane region" description="Helical" evidence="11">
    <location>
        <begin position="192"/>
        <end position="213"/>
    </location>
</feature>
<dbReference type="Gene3D" id="1.10.3720.10">
    <property type="entry name" value="MetI-like"/>
    <property type="match status" value="1"/>
</dbReference>
<dbReference type="KEGG" id="rli:RLO149_c043250"/>
<dbReference type="OrthoDB" id="9815445at2"/>
<dbReference type="InterPro" id="IPR035906">
    <property type="entry name" value="MetI-like_sf"/>
</dbReference>
<comment type="subcellular location">
    <subcellularLocation>
        <location evidence="2 11">Cell membrane</location>
        <topology evidence="2 11">Multi-pass membrane protein</topology>
    </subcellularLocation>
</comment>
<reference evidence="13 14" key="1">
    <citation type="journal article" date="2011" name="BMC Genomics">
        <title>Comparative genome analysis and genome-guided physiological analysis of Roseobacter litoralis.</title>
        <authorList>
            <person name="Kalhoefer D."/>
            <person name="Thole S."/>
            <person name="Voget S."/>
            <person name="Lehmann R."/>
            <person name="Liesegang H."/>
            <person name="Wollher A."/>
            <person name="Daniel R."/>
            <person name="Simon M."/>
            <person name="Brinkhoff T."/>
        </authorList>
    </citation>
    <scope>NUCLEOTIDE SEQUENCE [LARGE SCALE GENOMIC DNA]</scope>
    <source>
        <strain evidence="14">ATCC 49566 / DSM 6996 / JCM 21268 / NBRC 15278 / OCh 149</strain>
    </source>
</reference>
<evidence type="ECO:0000256" key="1">
    <source>
        <dbReference type="ARBA" id="ARBA00002264"/>
    </source>
</evidence>
<gene>
    <name evidence="13" type="ordered locus">RLO149_c043250</name>
</gene>
<keyword evidence="8 11" id="KW-1133">Transmembrane helix</keyword>
<dbReference type="GO" id="GO:0055085">
    <property type="term" value="P:transmembrane transport"/>
    <property type="evidence" value="ECO:0007669"/>
    <property type="project" value="InterPro"/>
</dbReference>
<dbReference type="PROSITE" id="PS50928">
    <property type="entry name" value="ABC_TM1"/>
    <property type="match status" value="1"/>
</dbReference>
<evidence type="ECO:0000256" key="8">
    <source>
        <dbReference type="ARBA" id="ARBA00022989"/>
    </source>
</evidence>
<organism evidence="13 14">
    <name type="scientific">Roseobacter litoralis (strain ATCC 49566 / DSM 6996 / JCM 21268 / NBRC 15278 / OCh 149)</name>
    <dbReference type="NCBI Taxonomy" id="391595"/>
    <lineage>
        <taxon>Bacteria</taxon>
        <taxon>Pseudomonadati</taxon>
        <taxon>Pseudomonadota</taxon>
        <taxon>Alphaproteobacteria</taxon>
        <taxon>Rhodobacterales</taxon>
        <taxon>Roseobacteraceae</taxon>
        <taxon>Roseobacter</taxon>
    </lineage>
</organism>
<dbReference type="Pfam" id="PF00528">
    <property type="entry name" value="BPD_transp_1"/>
    <property type="match status" value="1"/>
</dbReference>
<evidence type="ECO:0000256" key="2">
    <source>
        <dbReference type="ARBA" id="ARBA00004651"/>
    </source>
</evidence>
<evidence type="ECO:0000259" key="12">
    <source>
        <dbReference type="PROSITE" id="PS50928"/>
    </source>
</evidence>
<evidence type="ECO:0000256" key="3">
    <source>
        <dbReference type="ARBA" id="ARBA00009047"/>
    </source>
</evidence>
<evidence type="ECO:0000256" key="9">
    <source>
        <dbReference type="ARBA" id="ARBA00023136"/>
    </source>
</evidence>
<dbReference type="Proteomes" id="UP000001353">
    <property type="component" value="Chromosome"/>
</dbReference>
<feature type="domain" description="ABC transmembrane type-1" evidence="12">
    <location>
        <begin position="78"/>
        <end position="267"/>
    </location>
</feature>
<dbReference type="eggNOG" id="COG0395">
    <property type="taxonomic scope" value="Bacteria"/>
</dbReference>
<comment type="similarity">
    <text evidence="3">Belongs to the binding-protein-dependent transport system permease family. MalFG subfamily.</text>
</comment>
<keyword evidence="14" id="KW-1185">Reference proteome</keyword>
<accession>F7ZI85</accession>
<feature type="transmembrane region" description="Helical" evidence="11">
    <location>
        <begin position="144"/>
        <end position="163"/>
    </location>
</feature>
<dbReference type="InterPro" id="IPR000515">
    <property type="entry name" value="MetI-like"/>
</dbReference>
<dbReference type="RefSeq" id="WP_013964100.1">
    <property type="nucleotide sequence ID" value="NC_015730.1"/>
</dbReference>
<comment type="function">
    <text evidence="1">Part of the ABC transporter complex MalEFGK involved in maltose/maltodextrin import. Probably responsible for the translocation of the substrate across the membrane.</text>
</comment>
<evidence type="ECO:0000256" key="6">
    <source>
        <dbReference type="ARBA" id="ARBA00022597"/>
    </source>
</evidence>
<proteinExistence type="inferred from homology"/>
<dbReference type="HOGENOM" id="CLU_016047_1_2_5"/>
<keyword evidence="6" id="KW-0762">Sugar transport</keyword>
<protein>
    <recommendedName>
        <fullName evidence="10">Maltose/maltodextrin transport system permease protein MalG</fullName>
    </recommendedName>
</protein>
<evidence type="ECO:0000313" key="14">
    <source>
        <dbReference type="Proteomes" id="UP000001353"/>
    </source>
</evidence>
<dbReference type="PANTHER" id="PTHR32243:SF50">
    <property type="entry name" value="MALTOSE_MALTODEXTRIN TRANSPORT SYSTEM PERMEASE PROTEIN MALG"/>
    <property type="match status" value="1"/>
</dbReference>
<feature type="transmembrane region" description="Helical" evidence="11">
    <location>
        <begin position="116"/>
        <end position="138"/>
    </location>
</feature>
<keyword evidence="9 11" id="KW-0472">Membrane</keyword>
<dbReference type="PANTHER" id="PTHR32243">
    <property type="entry name" value="MALTOSE TRANSPORT SYSTEM PERMEASE-RELATED"/>
    <property type="match status" value="1"/>
</dbReference>
<evidence type="ECO:0000256" key="5">
    <source>
        <dbReference type="ARBA" id="ARBA00022475"/>
    </source>
</evidence>
<evidence type="ECO:0000256" key="7">
    <source>
        <dbReference type="ARBA" id="ARBA00022692"/>
    </source>
</evidence>
<name>F7ZI85_ROSLO</name>
<feature type="transmembrane region" description="Helical" evidence="11">
    <location>
        <begin position="78"/>
        <end position="104"/>
    </location>
</feature>
<keyword evidence="4 11" id="KW-0813">Transport</keyword>
<evidence type="ECO:0000256" key="4">
    <source>
        <dbReference type="ARBA" id="ARBA00022448"/>
    </source>
</evidence>
<dbReference type="EMBL" id="CP002623">
    <property type="protein sequence ID" value="AEI96221.1"/>
    <property type="molecule type" value="Genomic_DNA"/>
</dbReference>
<feature type="transmembrane region" description="Helical" evidence="11">
    <location>
        <begin position="250"/>
        <end position="272"/>
    </location>
</feature>
<evidence type="ECO:0000313" key="13">
    <source>
        <dbReference type="EMBL" id="AEI96221.1"/>
    </source>
</evidence>
<sequence length="282" mass="30767">MTGLFLRTLAVALFAAIAFLPISWMATMAFKPAAEWTSAAGGLTFLPKDPTWDNFRYVFTGQSPDQPVGLDRTVWGPLFASLLTSVVGTLIAVVCGTAAAYAVSREKIAQSIGLSLLQLRIFPPLAVMIPVMIMWAFLGMIDTWWGLSLIYGIVTLPFSYWLMKAYFDELPREIEEAAIVEGCTPFEAFRQIVLPIVASAVASTALFIFILNWSDYLIALLLTRKEWTTIPVYMNSLATAASGQLYGAKAALGLIAAIPPIVLGISIQRFLVRGLTFGALKQ</sequence>
<dbReference type="AlphaFoldDB" id="F7ZI85"/>
<dbReference type="STRING" id="391595.RLO149_c043250"/>
<dbReference type="SUPFAM" id="SSF161098">
    <property type="entry name" value="MetI-like"/>
    <property type="match status" value="1"/>
</dbReference>
<keyword evidence="7 11" id="KW-0812">Transmembrane</keyword>
<dbReference type="GO" id="GO:0005886">
    <property type="term" value="C:plasma membrane"/>
    <property type="evidence" value="ECO:0007669"/>
    <property type="project" value="UniProtKB-SubCell"/>
</dbReference>
<dbReference type="CDD" id="cd06261">
    <property type="entry name" value="TM_PBP2"/>
    <property type="match status" value="1"/>
</dbReference>
<dbReference type="InterPro" id="IPR050901">
    <property type="entry name" value="BP-dep_ABC_trans_perm"/>
</dbReference>
<evidence type="ECO:0000256" key="10">
    <source>
        <dbReference type="ARBA" id="ARBA00041109"/>
    </source>
</evidence>
<evidence type="ECO:0000256" key="11">
    <source>
        <dbReference type="RuleBase" id="RU363032"/>
    </source>
</evidence>